<protein>
    <submittedName>
        <fullName evidence="2">Uncharacterized protein</fullName>
    </submittedName>
</protein>
<dbReference type="EMBL" id="NBII01000009">
    <property type="protein sequence ID" value="PAV15683.1"/>
    <property type="molecule type" value="Genomic_DNA"/>
</dbReference>
<keyword evidence="3" id="KW-1185">Reference proteome</keyword>
<comment type="caution">
    <text evidence="2">The sequence shown here is derived from an EMBL/GenBank/DDBJ whole genome shotgun (WGS) entry which is preliminary data.</text>
</comment>
<sequence>MEPEVPTPFSVLSESTPGMTDYSSVAGSLPPTPAFVESYVAQSRYGPTRMVSSFKDPVPAHLMWSLDDLIFSTVLGSVVEDDILGMLARDTLPTAPPTTPPTTISKTLPQLFHTTTA</sequence>
<dbReference type="Proteomes" id="UP000217199">
    <property type="component" value="Unassembled WGS sequence"/>
</dbReference>
<name>A0A286U7V8_9AGAM</name>
<organism evidence="2 3">
    <name type="scientific">Pyrrhoderma noxium</name>
    <dbReference type="NCBI Taxonomy" id="2282107"/>
    <lineage>
        <taxon>Eukaryota</taxon>
        <taxon>Fungi</taxon>
        <taxon>Dikarya</taxon>
        <taxon>Basidiomycota</taxon>
        <taxon>Agaricomycotina</taxon>
        <taxon>Agaricomycetes</taxon>
        <taxon>Hymenochaetales</taxon>
        <taxon>Hymenochaetaceae</taxon>
        <taxon>Pyrrhoderma</taxon>
    </lineage>
</organism>
<feature type="compositionally biased region" description="Polar residues" evidence="1">
    <location>
        <begin position="10"/>
        <end position="24"/>
    </location>
</feature>
<gene>
    <name evidence="2" type="ORF">PNOK_0854100</name>
</gene>
<evidence type="ECO:0000256" key="1">
    <source>
        <dbReference type="SAM" id="MobiDB-lite"/>
    </source>
</evidence>
<accession>A0A286U7V8</accession>
<reference evidence="2 3" key="1">
    <citation type="journal article" date="2017" name="Mol. Ecol.">
        <title>Comparative and population genomic landscape of Phellinus noxius: A hypervariable fungus causing root rot in trees.</title>
        <authorList>
            <person name="Chung C.L."/>
            <person name="Lee T.J."/>
            <person name="Akiba M."/>
            <person name="Lee H.H."/>
            <person name="Kuo T.H."/>
            <person name="Liu D."/>
            <person name="Ke H.M."/>
            <person name="Yokoi T."/>
            <person name="Roa M.B."/>
            <person name="Lu M.J."/>
            <person name="Chang Y.Y."/>
            <person name="Ann P.J."/>
            <person name="Tsai J.N."/>
            <person name="Chen C.Y."/>
            <person name="Tzean S.S."/>
            <person name="Ota Y."/>
            <person name="Hattori T."/>
            <person name="Sahashi N."/>
            <person name="Liou R.F."/>
            <person name="Kikuchi T."/>
            <person name="Tsai I.J."/>
        </authorList>
    </citation>
    <scope>NUCLEOTIDE SEQUENCE [LARGE SCALE GENOMIC DNA]</scope>
    <source>
        <strain evidence="2 3">FFPRI411160</strain>
    </source>
</reference>
<feature type="region of interest" description="Disordered" evidence="1">
    <location>
        <begin position="93"/>
        <end position="117"/>
    </location>
</feature>
<feature type="compositionally biased region" description="Polar residues" evidence="1">
    <location>
        <begin position="104"/>
        <end position="117"/>
    </location>
</feature>
<dbReference type="AlphaFoldDB" id="A0A286U7V8"/>
<evidence type="ECO:0000313" key="2">
    <source>
        <dbReference type="EMBL" id="PAV15683.1"/>
    </source>
</evidence>
<proteinExistence type="predicted"/>
<evidence type="ECO:0000313" key="3">
    <source>
        <dbReference type="Proteomes" id="UP000217199"/>
    </source>
</evidence>
<dbReference type="InParanoid" id="A0A286U7V8"/>
<feature type="region of interest" description="Disordered" evidence="1">
    <location>
        <begin position="1"/>
        <end position="24"/>
    </location>
</feature>